<keyword evidence="3" id="KW-1185">Reference proteome</keyword>
<dbReference type="OrthoDB" id="9796171at2"/>
<protein>
    <submittedName>
        <fullName evidence="2">Putative N-acetyltransferase (TIGR04045 family)</fullName>
    </submittedName>
</protein>
<organism evidence="2 3">
    <name type="scientific">Azoarcus indigens</name>
    <dbReference type="NCBI Taxonomy" id="29545"/>
    <lineage>
        <taxon>Bacteria</taxon>
        <taxon>Pseudomonadati</taxon>
        <taxon>Pseudomonadota</taxon>
        <taxon>Betaproteobacteria</taxon>
        <taxon>Rhodocyclales</taxon>
        <taxon>Zoogloeaceae</taxon>
        <taxon>Azoarcus</taxon>
    </lineage>
</organism>
<proteinExistence type="predicted"/>
<comment type="caution">
    <text evidence="2">The sequence shown here is derived from an EMBL/GenBank/DDBJ whole genome shotgun (WGS) entry which is preliminary data.</text>
</comment>
<dbReference type="Gene3D" id="3.40.630.30">
    <property type="match status" value="1"/>
</dbReference>
<accession>A0A4V3BML1</accession>
<dbReference type="NCBIfam" id="TIGR04045">
    <property type="entry name" value="MSMEG_0567_GNAT"/>
    <property type="match status" value="1"/>
</dbReference>
<reference evidence="2 3" key="1">
    <citation type="submission" date="2019-03" db="EMBL/GenBank/DDBJ databases">
        <title>Genomic Encyclopedia of Type Strains, Phase IV (KMG-IV): sequencing the most valuable type-strain genomes for metagenomic binning, comparative biology and taxonomic classification.</title>
        <authorList>
            <person name="Goeker M."/>
        </authorList>
    </citation>
    <scope>NUCLEOTIDE SEQUENCE [LARGE SCALE GENOMIC DNA]</scope>
    <source>
        <strain evidence="2 3">DSM 12121</strain>
    </source>
</reference>
<dbReference type="Proteomes" id="UP000295129">
    <property type="component" value="Unassembled WGS sequence"/>
</dbReference>
<dbReference type="Pfam" id="PF00583">
    <property type="entry name" value="Acetyltransf_1"/>
    <property type="match status" value="1"/>
</dbReference>
<dbReference type="InterPro" id="IPR000182">
    <property type="entry name" value="GNAT_dom"/>
</dbReference>
<keyword evidence="2" id="KW-0808">Transferase</keyword>
<gene>
    <name evidence="2" type="ORF">C7389_108146</name>
</gene>
<evidence type="ECO:0000313" key="3">
    <source>
        <dbReference type="Proteomes" id="UP000295129"/>
    </source>
</evidence>
<feature type="domain" description="N-acetyltransferase" evidence="1">
    <location>
        <begin position="17"/>
        <end position="164"/>
    </location>
</feature>
<dbReference type="InterPro" id="IPR024035">
    <property type="entry name" value="MSMEG_0567_GNAT"/>
</dbReference>
<sequence length="183" mass="19933">MNAPQPLAARLQLPRRYRVVHADADGRAAALRLRRAVFCEEQGLFAGDDADDIDRHALTLIARPLAEPAAGPGPVVGTVRIHRLAPRVWQGSRLAVAADFRRVGAIGGALIQLAVRSANTLGCDRFVAQVQARNVPLFERLHWRSVEALELHGQPHHLMEADLAHYPAFAAGEAMQVELQRGG</sequence>
<dbReference type="AlphaFoldDB" id="A0A4V3BML1"/>
<evidence type="ECO:0000259" key="1">
    <source>
        <dbReference type="PROSITE" id="PS51186"/>
    </source>
</evidence>
<evidence type="ECO:0000313" key="2">
    <source>
        <dbReference type="EMBL" id="TDN50902.1"/>
    </source>
</evidence>
<dbReference type="GO" id="GO:0016747">
    <property type="term" value="F:acyltransferase activity, transferring groups other than amino-acyl groups"/>
    <property type="evidence" value="ECO:0007669"/>
    <property type="project" value="InterPro"/>
</dbReference>
<name>A0A4V3BML1_9RHOO</name>
<dbReference type="InterPro" id="IPR016181">
    <property type="entry name" value="Acyl_CoA_acyltransferase"/>
</dbReference>
<dbReference type="EMBL" id="SNVV01000008">
    <property type="protein sequence ID" value="TDN50902.1"/>
    <property type="molecule type" value="Genomic_DNA"/>
</dbReference>
<dbReference type="RefSeq" id="WP_133591371.1">
    <property type="nucleotide sequence ID" value="NZ_SNVV01000008.1"/>
</dbReference>
<dbReference type="PROSITE" id="PS51186">
    <property type="entry name" value="GNAT"/>
    <property type="match status" value="1"/>
</dbReference>
<dbReference type="SUPFAM" id="SSF55729">
    <property type="entry name" value="Acyl-CoA N-acyltransferases (Nat)"/>
    <property type="match status" value="1"/>
</dbReference>
<dbReference type="CDD" id="cd04301">
    <property type="entry name" value="NAT_SF"/>
    <property type="match status" value="1"/>
</dbReference>